<evidence type="ECO:0000256" key="1">
    <source>
        <dbReference type="PROSITE-ProRule" id="PRU00042"/>
    </source>
</evidence>
<accession>A0ABN7SBU7</accession>
<gene>
    <name evidence="4" type="ORF">OKIOD_LOCUS6081</name>
</gene>
<keyword evidence="1" id="KW-0862">Zinc</keyword>
<protein>
    <submittedName>
        <fullName evidence="4">Oidioi.mRNA.OKI2018_I69.XSR.g14523.t1.cds</fullName>
    </submittedName>
</protein>
<evidence type="ECO:0000313" key="4">
    <source>
        <dbReference type="EMBL" id="CAG5096222.1"/>
    </source>
</evidence>
<feature type="domain" description="C2H2-type" evidence="3">
    <location>
        <begin position="63"/>
        <end position="90"/>
    </location>
</feature>
<dbReference type="Proteomes" id="UP001158576">
    <property type="component" value="Chromosome XSR"/>
</dbReference>
<proteinExistence type="predicted"/>
<evidence type="ECO:0000313" key="5">
    <source>
        <dbReference type="Proteomes" id="UP001158576"/>
    </source>
</evidence>
<dbReference type="PROSITE" id="PS50157">
    <property type="entry name" value="ZINC_FINGER_C2H2_2"/>
    <property type="match status" value="1"/>
</dbReference>
<dbReference type="EMBL" id="OU015569">
    <property type="protein sequence ID" value="CAG5096222.1"/>
    <property type="molecule type" value="Genomic_DNA"/>
</dbReference>
<evidence type="ECO:0000259" key="3">
    <source>
        <dbReference type="PROSITE" id="PS50157"/>
    </source>
</evidence>
<sequence>MVFKKPVPVVFDEPPKVFWDYFTQPTIKVRKTHNCETCGHGSDTVSEMVAHECEVHLWHRGMYGCGTCKLYYAAKADLIRHKMTECSETPARKRNMNRKRLEEQDAKEMKEMMKAIKSGAILRHPSVYEKELAESVNIDEKRDEDFQDEVVARAPARAAQRFDSEDSAQPSRSTTKTARKKTHKFSQIIAERIFLQCHFSSYFTGLLI</sequence>
<dbReference type="InterPro" id="IPR013087">
    <property type="entry name" value="Znf_C2H2_type"/>
</dbReference>
<evidence type="ECO:0000256" key="2">
    <source>
        <dbReference type="SAM" id="MobiDB-lite"/>
    </source>
</evidence>
<reference evidence="4 5" key="1">
    <citation type="submission" date="2021-04" db="EMBL/GenBank/DDBJ databases">
        <authorList>
            <person name="Bliznina A."/>
        </authorList>
    </citation>
    <scope>NUCLEOTIDE SEQUENCE [LARGE SCALE GENOMIC DNA]</scope>
</reference>
<organism evidence="4 5">
    <name type="scientific">Oikopleura dioica</name>
    <name type="common">Tunicate</name>
    <dbReference type="NCBI Taxonomy" id="34765"/>
    <lineage>
        <taxon>Eukaryota</taxon>
        <taxon>Metazoa</taxon>
        <taxon>Chordata</taxon>
        <taxon>Tunicata</taxon>
        <taxon>Appendicularia</taxon>
        <taxon>Copelata</taxon>
        <taxon>Oikopleuridae</taxon>
        <taxon>Oikopleura</taxon>
    </lineage>
</organism>
<name>A0ABN7SBU7_OIKDI</name>
<keyword evidence="1" id="KW-0863">Zinc-finger</keyword>
<keyword evidence="1" id="KW-0479">Metal-binding</keyword>
<keyword evidence="5" id="KW-1185">Reference proteome</keyword>
<feature type="region of interest" description="Disordered" evidence="2">
    <location>
        <begin position="157"/>
        <end position="182"/>
    </location>
</feature>